<dbReference type="EMBL" id="JARMQG010000251">
    <property type="protein sequence ID" value="MED3563981.1"/>
    <property type="molecule type" value="Genomic_DNA"/>
</dbReference>
<dbReference type="RefSeq" id="WP_327969088.1">
    <property type="nucleotide sequence ID" value="NZ_JARMQG010000251.1"/>
</dbReference>
<keyword evidence="2" id="KW-1185">Reference proteome</keyword>
<proteinExistence type="predicted"/>
<dbReference type="Gene3D" id="2.10.270.10">
    <property type="entry name" value="Cholin Binding"/>
    <property type="match status" value="1"/>
</dbReference>
<dbReference type="SUPFAM" id="SSF69360">
    <property type="entry name" value="Cell wall binding repeat"/>
    <property type="match status" value="1"/>
</dbReference>
<comment type="caution">
    <text evidence="1">The sequence shown here is derived from an EMBL/GenBank/DDBJ whole genome shotgun (WGS) entry which is preliminary data.</text>
</comment>
<protein>
    <submittedName>
        <fullName evidence="1">Uncharacterized protein</fullName>
    </submittedName>
</protein>
<evidence type="ECO:0000313" key="2">
    <source>
        <dbReference type="Proteomes" id="UP001330749"/>
    </source>
</evidence>
<gene>
    <name evidence="1" type="ORF">P4447_16265</name>
</gene>
<organism evidence="1 2">
    <name type="scientific">Bacillus xiapuensis</name>
    <dbReference type="NCBI Taxonomy" id="2014075"/>
    <lineage>
        <taxon>Bacteria</taxon>
        <taxon>Bacillati</taxon>
        <taxon>Bacillota</taxon>
        <taxon>Bacilli</taxon>
        <taxon>Bacillales</taxon>
        <taxon>Bacillaceae</taxon>
        <taxon>Bacillus</taxon>
    </lineage>
</organism>
<accession>A0ABU6NES3</accession>
<sequence length="427" mass="47909">MAIQGSIQACPQTAHYIIKYDPSMINGSLLANDFCLHAEDDFNVMQSWFSGVNVQTPITVTITSNLFACSIPPLPPIQPGQSAACRNGSDWNVIVPDDPSQTGKIRYLVAVELSEYFMYYQTLQFKGKGWYTGLNLPGNTNPNEGTVGEGLSIFLGQQFAIQQNLPNQQDYVNNYFANKWMQFNRPTESLSCAFSQPLPTCPTISFTDPYGPRDLNNNPTYINMAFYILFLYYLKDQLNYSIKQIVSAVPVKTGTITEVYQILTTDTTTDPNQTFLQLINSQYPGTTPLPPNKLSPFPITTTTPPTCPTPNGWSQINGIWYYCQNGVRQTNLWVGPDNNGNWYWVDNNGAWAGFIFRASGNIQYQYQNGSFAGQLATEWVCSLGLWWYFDSNQNMVFNTLEPDQNGQLWQIGPNGACTNCPPCNFQS</sequence>
<evidence type="ECO:0000313" key="1">
    <source>
        <dbReference type="EMBL" id="MED3563981.1"/>
    </source>
</evidence>
<name>A0ABU6NES3_9BACI</name>
<dbReference type="Proteomes" id="UP001330749">
    <property type="component" value="Unassembled WGS sequence"/>
</dbReference>
<reference evidence="1 2" key="1">
    <citation type="submission" date="2023-03" db="EMBL/GenBank/DDBJ databases">
        <title>Bacillus Genome Sequencing.</title>
        <authorList>
            <person name="Dunlap C."/>
        </authorList>
    </citation>
    <scope>NUCLEOTIDE SEQUENCE [LARGE SCALE GENOMIC DNA]</scope>
    <source>
        <strain evidence="1 2">B-14544</strain>
    </source>
</reference>